<dbReference type="Proteomes" id="UP000827872">
    <property type="component" value="Linkage Group LG14"/>
</dbReference>
<evidence type="ECO:0000313" key="2">
    <source>
        <dbReference type="Proteomes" id="UP000827872"/>
    </source>
</evidence>
<keyword evidence="2" id="KW-1185">Reference proteome</keyword>
<dbReference type="EMBL" id="CM037627">
    <property type="protein sequence ID" value="KAH7989646.1"/>
    <property type="molecule type" value="Genomic_DNA"/>
</dbReference>
<sequence length="143" mass="16103">MAEEMSGARLIAPERLVALLESGTDRLLLIDSRPFVEYNTSHILYAININCSKLMKRRLQQDKVLITELIQHSAKHKVEIDSKQEVVVYDQSSKNVASLSSDSFLTVLLGKLEKNFSSVHLLIEHRKYKCNLGGVLLLASMCC</sequence>
<gene>
    <name evidence="1" type="primary">DUSP16_2</name>
    <name evidence="1" type="ORF">K3G42_012173</name>
</gene>
<name>A0ACB8EBS9_9SAUR</name>
<proteinExistence type="predicted"/>
<protein>
    <submittedName>
        <fullName evidence="1">Dual specificity protein phosphatase 16</fullName>
    </submittedName>
</protein>
<evidence type="ECO:0000313" key="1">
    <source>
        <dbReference type="EMBL" id="KAH7989646.1"/>
    </source>
</evidence>
<comment type="caution">
    <text evidence="1">The sequence shown here is derived from an EMBL/GenBank/DDBJ whole genome shotgun (WGS) entry which is preliminary data.</text>
</comment>
<organism evidence="1 2">
    <name type="scientific">Sphaerodactylus townsendi</name>
    <dbReference type="NCBI Taxonomy" id="933632"/>
    <lineage>
        <taxon>Eukaryota</taxon>
        <taxon>Metazoa</taxon>
        <taxon>Chordata</taxon>
        <taxon>Craniata</taxon>
        <taxon>Vertebrata</taxon>
        <taxon>Euteleostomi</taxon>
        <taxon>Lepidosauria</taxon>
        <taxon>Squamata</taxon>
        <taxon>Bifurcata</taxon>
        <taxon>Gekkota</taxon>
        <taxon>Sphaerodactylidae</taxon>
        <taxon>Sphaerodactylus</taxon>
    </lineage>
</organism>
<accession>A0ACB8EBS9</accession>
<reference evidence="1" key="1">
    <citation type="submission" date="2021-08" db="EMBL/GenBank/DDBJ databases">
        <title>The first chromosome-level gecko genome reveals the dynamic sex chromosomes of Neotropical dwarf geckos (Sphaerodactylidae: Sphaerodactylus).</title>
        <authorList>
            <person name="Pinto B.J."/>
            <person name="Keating S.E."/>
            <person name="Gamble T."/>
        </authorList>
    </citation>
    <scope>NUCLEOTIDE SEQUENCE</scope>
    <source>
        <strain evidence="1">TG3544</strain>
    </source>
</reference>